<keyword evidence="11" id="KW-0808">Transferase</keyword>
<dbReference type="GO" id="GO:0009236">
    <property type="term" value="P:cobalamin biosynthetic process"/>
    <property type="evidence" value="ECO:0007669"/>
    <property type="project" value="UniProtKB-UniPathway"/>
</dbReference>
<dbReference type="PANTHER" id="PTHR34848:SF1">
    <property type="entry name" value="BIFUNCTIONAL ADENOSYLCOBALAMIN BIOSYNTHESIS PROTEIN COBU"/>
    <property type="match status" value="1"/>
</dbReference>
<gene>
    <name evidence="20" type="ORF">YH66_10650</name>
</gene>
<evidence type="ECO:0000256" key="12">
    <source>
        <dbReference type="ARBA" id="ARBA00022741"/>
    </source>
</evidence>
<evidence type="ECO:0000256" key="15">
    <source>
        <dbReference type="ARBA" id="ARBA00023134"/>
    </source>
</evidence>
<dbReference type="Proteomes" id="UP000034037">
    <property type="component" value="Chromosome"/>
</dbReference>
<comment type="catalytic activity">
    <reaction evidence="2">
        <text>adenosylcob(III)inamide phosphate + GTP + H(+) = adenosylcob(III)inamide-GDP + diphosphate</text>
        <dbReference type="Rhea" id="RHEA:22712"/>
        <dbReference type="ChEBI" id="CHEBI:15378"/>
        <dbReference type="ChEBI" id="CHEBI:33019"/>
        <dbReference type="ChEBI" id="CHEBI:37565"/>
        <dbReference type="ChEBI" id="CHEBI:58502"/>
        <dbReference type="ChEBI" id="CHEBI:60487"/>
        <dbReference type="EC" id="2.7.7.62"/>
    </reaction>
</comment>
<proteinExistence type="inferred from homology"/>
<dbReference type="PANTHER" id="PTHR34848">
    <property type="match status" value="1"/>
</dbReference>
<comment type="pathway">
    <text evidence="6">Cofactor biosynthesis; adenosylcobalamin biosynthesis; adenosylcobalamin from cob(II)yrinate a,c-diamide: step 5/7.</text>
</comment>
<comment type="similarity">
    <text evidence="7">Belongs to the CobU/CobP family.</text>
</comment>
<feature type="binding site" evidence="19">
    <location>
        <begin position="7"/>
        <end position="14"/>
    </location>
    <ligand>
        <name>GTP</name>
        <dbReference type="ChEBI" id="CHEBI:37565"/>
    </ligand>
</feature>
<dbReference type="Pfam" id="PF02283">
    <property type="entry name" value="CobU"/>
    <property type="match status" value="1"/>
</dbReference>
<evidence type="ECO:0000313" key="20">
    <source>
        <dbReference type="EMBL" id="AKF27982.1"/>
    </source>
</evidence>
<evidence type="ECO:0000256" key="11">
    <source>
        <dbReference type="ARBA" id="ARBA00022679"/>
    </source>
</evidence>
<dbReference type="PATRIC" id="fig|92706.3.peg.2235"/>
<evidence type="ECO:0000256" key="5">
    <source>
        <dbReference type="ARBA" id="ARBA00004692"/>
    </source>
</evidence>
<dbReference type="UniPathway" id="UPA00148">
    <property type="reaction ID" value="UER00236"/>
</dbReference>
<comment type="function">
    <text evidence="4">Catalyzes ATP-dependent phosphorylation of adenosylcobinamide and addition of GMP to adenosylcobinamide phosphate.</text>
</comment>
<name>A0A0F6WR03_9CORY</name>
<dbReference type="EC" id="2.7.7.62" evidence="9"/>
<keyword evidence="14" id="KW-0067">ATP-binding</keyword>
<evidence type="ECO:0000256" key="3">
    <source>
        <dbReference type="ARBA" id="ARBA00001522"/>
    </source>
</evidence>
<keyword evidence="15 19" id="KW-0342">GTP-binding</keyword>
<feature type="binding site" evidence="19">
    <location>
        <position position="60"/>
    </location>
    <ligand>
        <name>GTP</name>
        <dbReference type="ChEBI" id="CHEBI:37565"/>
    </ligand>
</feature>
<evidence type="ECO:0000256" key="8">
    <source>
        <dbReference type="ARBA" id="ARBA00012016"/>
    </source>
</evidence>
<dbReference type="InterPro" id="IPR027417">
    <property type="entry name" value="P-loop_NTPase"/>
</dbReference>
<comment type="pathway">
    <text evidence="5">Cofactor biosynthesis; adenosylcobalamin biosynthesis; adenosylcobalamin from cob(II)yrinate a,c-diamide: step 6/7.</text>
</comment>
<organism evidence="20 21">
    <name type="scientific">[Brevibacterium] flavum</name>
    <dbReference type="NCBI Taxonomy" id="92706"/>
    <lineage>
        <taxon>Bacteria</taxon>
        <taxon>Bacillati</taxon>
        <taxon>Actinomycetota</taxon>
        <taxon>Actinomycetes</taxon>
        <taxon>Mycobacteriales</taxon>
        <taxon>Corynebacteriaceae</taxon>
        <taxon>Corynebacterium</taxon>
    </lineage>
</organism>
<evidence type="ECO:0000256" key="7">
    <source>
        <dbReference type="ARBA" id="ARBA00007490"/>
    </source>
</evidence>
<keyword evidence="21" id="KW-1185">Reference proteome</keyword>
<feature type="binding site" evidence="19">
    <location>
        <begin position="30"/>
        <end position="32"/>
    </location>
    <ligand>
        <name>GTP</name>
        <dbReference type="ChEBI" id="CHEBI:37565"/>
    </ligand>
</feature>
<accession>A0A0F6WR03</accession>
<dbReference type="HOGENOM" id="CLU_094161_0_1_11"/>
<dbReference type="GO" id="GO:0005524">
    <property type="term" value="F:ATP binding"/>
    <property type="evidence" value="ECO:0007669"/>
    <property type="project" value="UniProtKB-KW"/>
</dbReference>
<sequence length="174" mass="18784">MRTLVLGGARSGKSAFAESLVGSGPVLYVATARHSGDDPEFAERIAVHAERRPTSWVLDEKGDVDKLLASPPAMPVLVDDLGTWLTHATDACDGWEASSAQLEAKMDLLIDAILHFQGEDLVIVSPEVGMGIVPEYKSGRLFRDRIGTLNQRVAAICERVVFVVAGLPLELKTF</sequence>
<evidence type="ECO:0000256" key="14">
    <source>
        <dbReference type="ARBA" id="ARBA00022840"/>
    </source>
</evidence>
<dbReference type="CDD" id="cd00544">
    <property type="entry name" value="CobU"/>
    <property type="match status" value="1"/>
</dbReference>
<dbReference type="PIRSF" id="PIRSF006135">
    <property type="entry name" value="CobU"/>
    <property type="match status" value="1"/>
</dbReference>
<comment type="catalytic activity">
    <reaction evidence="1">
        <text>adenosylcob(III)inamide + ATP = adenosylcob(III)inamide phosphate + ADP + H(+)</text>
        <dbReference type="Rhea" id="RHEA:15769"/>
        <dbReference type="ChEBI" id="CHEBI:2480"/>
        <dbReference type="ChEBI" id="CHEBI:15378"/>
        <dbReference type="ChEBI" id="CHEBI:30616"/>
        <dbReference type="ChEBI" id="CHEBI:58502"/>
        <dbReference type="ChEBI" id="CHEBI:456216"/>
        <dbReference type="EC" id="2.7.1.156"/>
    </reaction>
</comment>
<keyword evidence="13 20" id="KW-0418">Kinase</keyword>
<evidence type="ECO:0000256" key="1">
    <source>
        <dbReference type="ARBA" id="ARBA00000312"/>
    </source>
</evidence>
<evidence type="ECO:0000256" key="17">
    <source>
        <dbReference type="ARBA" id="ARBA00030571"/>
    </source>
</evidence>
<feature type="binding site" evidence="19">
    <location>
        <position position="79"/>
    </location>
    <ligand>
        <name>GTP</name>
        <dbReference type="ChEBI" id="CHEBI:37565"/>
    </ligand>
</feature>
<evidence type="ECO:0000256" key="4">
    <source>
        <dbReference type="ARBA" id="ARBA00003889"/>
    </source>
</evidence>
<dbReference type="InterPro" id="IPR003203">
    <property type="entry name" value="CobU/CobP"/>
</dbReference>
<dbReference type="Gene3D" id="3.40.50.300">
    <property type="entry name" value="P-loop containing nucleotide triphosphate hydrolases"/>
    <property type="match status" value="1"/>
</dbReference>
<evidence type="ECO:0000256" key="6">
    <source>
        <dbReference type="ARBA" id="ARBA00005159"/>
    </source>
</evidence>
<evidence type="ECO:0000256" key="16">
    <source>
        <dbReference type="ARBA" id="ARBA00029570"/>
    </source>
</evidence>
<dbReference type="GO" id="GO:0005525">
    <property type="term" value="F:GTP binding"/>
    <property type="evidence" value="ECO:0007669"/>
    <property type="project" value="UniProtKB-KW"/>
</dbReference>
<evidence type="ECO:0000256" key="2">
    <source>
        <dbReference type="ARBA" id="ARBA00000711"/>
    </source>
</evidence>
<keyword evidence="12 19" id="KW-0547">Nucleotide-binding</keyword>
<evidence type="ECO:0000256" key="18">
    <source>
        <dbReference type="PIRSR" id="PIRSR006135-1"/>
    </source>
</evidence>
<feature type="active site" description="GMP-histidine intermediate" evidence="18">
    <location>
        <position position="48"/>
    </location>
</feature>
<dbReference type="GO" id="GO:0008820">
    <property type="term" value="F:cobinamide phosphate guanylyltransferase activity"/>
    <property type="evidence" value="ECO:0007669"/>
    <property type="project" value="UniProtKB-EC"/>
</dbReference>
<dbReference type="AlphaFoldDB" id="A0A0F6WR03"/>
<reference evidence="20 21" key="1">
    <citation type="submission" date="2015-04" db="EMBL/GenBank/DDBJ databases">
        <title>Complete Genome Sequence of Brevibacterium flavum ATCC 15168.</title>
        <authorList>
            <person name="Ahn J."/>
            <person name="Park G."/>
            <person name="Jeon W."/>
            <person name="Jang Y."/>
            <person name="Jang M."/>
            <person name="Lee H."/>
            <person name="Lee H."/>
        </authorList>
    </citation>
    <scope>NUCLEOTIDE SEQUENCE [LARGE SCALE GENOMIC DNA]</scope>
    <source>
        <strain evidence="20 21">ATCC 15168</strain>
    </source>
</reference>
<evidence type="ECO:0000256" key="9">
    <source>
        <dbReference type="ARBA" id="ARBA00012523"/>
    </source>
</evidence>
<keyword evidence="10" id="KW-0169">Cobalamin biosynthesis</keyword>
<dbReference type="EC" id="2.7.1.156" evidence="8"/>
<dbReference type="SUPFAM" id="SSF52540">
    <property type="entry name" value="P-loop containing nucleoside triphosphate hydrolases"/>
    <property type="match status" value="1"/>
</dbReference>
<evidence type="ECO:0000313" key="21">
    <source>
        <dbReference type="Proteomes" id="UP000034037"/>
    </source>
</evidence>
<dbReference type="RefSeq" id="WP_003859648.1">
    <property type="nucleotide sequence ID" value="NZ_CP011309.1"/>
</dbReference>
<evidence type="ECO:0000256" key="13">
    <source>
        <dbReference type="ARBA" id="ARBA00022777"/>
    </source>
</evidence>
<protein>
    <recommendedName>
        <fullName evidence="16">Adenosylcobinamide kinase</fullName>
        <ecNumber evidence="8">2.7.1.156</ecNumber>
        <ecNumber evidence="9">2.7.7.62</ecNumber>
    </recommendedName>
    <alternativeName>
        <fullName evidence="17">Adenosylcobinamide-phosphate guanylyltransferase</fullName>
    </alternativeName>
</protein>
<dbReference type="GO" id="GO:0043752">
    <property type="term" value="F:adenosylcobinamide kinase activity"/>
    <property type="evidence" value="ECO:0007669"/>
    <property type="project" value="UniProtKB-EC"/>
</dbReference>
<comment type="catalytic activity">
    <reaction evidence="3">
        <text>adenosylcob(III)inamide + GTP = adenosylcob(III)inamide phosphate + GDP + H(+)</text>
        <dbReference type="Rhea" id="RHEA:15765"/>
        <dbReference type="ChEBI" id="CHEBI:2480"/>
        <dbReference type="ChEBI" id="CHEBI:15378"/>
        <dbReference type="ChEBI" id="CHEBI:37565"/>
        <dbReference type="ChEBI" id="CHEBI:58189"/>
        <dbReference type="ChEBI" id="CHEBI:58502"/>
        <dbReference type="EC" id="2.7.1.156"/>
    </reaction>
</comment>
<dbReference type="EMBL" id="CP011309">
    <property type="protein sequence ID" value="AKF27982.1"/>
    <property type="molecule type" value="Genomic_DNA"/>
</dbReference>
<evidence type="ECO:0000256" key="10">
    <source>
        <dbReference type="ARBA" id="ARBA00022573"/>
    </source>
</evidence>
<evidence type="ECO:0000256" key="19">
    <source>
        <dbReference type="PIRSR" id="PIRSR006135-2"/>
    </source>
</evidence>